<sequence length="81" mass="9323">DIMMTLFDQEYAVERYGDERELKGKAEGLAEGEAKGTMKAKQEMTYKLVDRRIPLETISDIVGMSVEVIKKWLEERPVTAR</sequence>
<protein>
    <submittedName>
        <fullName evidence="1">Uncharacterized protein</fullName>
    </submittedName>
</protein>
<dbReference type="AlphaFoldDB" id="A0A9D1JE66"/>
<evidence type="ECO:0000313" key="2">
    <source>
        <dbReference type="Proteomes" id="UP000824201"/>
    </source>
</evidence>
<organism evidence="1 2">
    <name type="scientific">Candidatus Fimimorpha faecalis</name>
    <dbReference type="NCBI Taxonomy" id="2840824"/>
    <lineage>
        <taxon>Bacteria</taxon>
        <taxon>Bacillati</taxon>
        <taxon>Bacillota</taxon>
        <taxon>Clostridia</taxon>
        <taxon>Eubacteriales</taxon>
        <taxon>Candidatus Fimimorpha</taxon>
    </lineage>
</organism>
<reference evidence="1" key="1">
    <citation type="submission" date="2020-10" db="EMBL/GenBank/DDBJ databases">
        <authorList>
            <person name="Gilroy R."/>
        </authorList>
    </citation>
    <scope>NUCLEOTIDE SEQUENCE</scope>
    <source>
        <strain evidence="1">ChiW13-3771</strain>
    </source>
</reference>
<dbReference type="Proteomes" id="UP000824201">
    <property type="component" value="Unassembled WGS sequence"/>
</dbReference>
<accession>A0A9D1JE66</accession>
<evidence type="ECO:0000313" key="1">
    <source>
        <dbReference type="EMBL" id="HIR89460.1"/>
    </source>
</evidence>
<feature type="non-terminal residue" evidence="1">
    <location>
        <position position="1"/>
    </location>
</feature>
<dbReference type="EMBL" id="DVHN01000145">
    <property type="protein sequence ID" value="HIR89460.1"/>
    <property type="molecule type" value="Genomic_DNA"/>
</dbReference>
<proteinExistence type="predicted"/>
<comment type="caution">
    <text evidence="1">The sequence shown here is derived from an EMBL/GenBank/DDBJ whole genome shotgun (WGS) entry which is preliminary data.</text>
</comment>
<gene>
    <name evidence="1" type="ORF">IAC96_10970</name>
</gene>
<name>A0A9D1JE66_9FIRM</name>
<reference evidence="1" key="2">
    <citation type="journal article" date="2021" name="PeerJ">
        <title>Extensive microbial diversity within the chicken gut microbiome revealed by metagenomics and culture.</title>
        <authorList>
            <person name="Gilroy R."/>
            <person name="Ravi A."/>
            <person name="Getino M."/>
            <person name="Pursley I."/>
            <person name="Horton D.L."/>
            <person name="Alikhan N.F."/>
            <person name="Baker D."/>
            <person name="Gharbi K."/>
            <person name="Hall N."/>
            <person name="Watson M."/>
            <person name="Adriaenssens E.M."/>
            <person name="Foster-Nyarko E."/>
            <person name="Jarju S."/>
            <person name="Secka A."/>
            <person name="Antonio M."/>
            <person name="Oren A."/>
            <person name="Chaudhuri R.R."/>
            <person name="La Ragione R."/>
            <person name="Hildebrand F."/>
            <person name="Pallen M.J."/>
        </authorList>
    </citation>
    <scope>NUCLEOTIDE SEQUENCE</scope>
    <source>
        <strain evidence="1">ChiW13-3771</strain>
    </source>
</reference>